<comment type="caution">
    <text evidence="1">The sequence shown here is derived from an EMBL/GenBank/DDBJ whole genome shotgun (WGS) entry which is preliminary data.</text>
</comment>
<proteinExistence type="predicted"/>
<organism evidence="1">
    <name type="scientific">marine sediment metagenome</name>
    <dbReference type="NCBI Taxonomy" id="412755"/>
    <lineage>
        <taxon>unclassified sequences</taxon>
        <taxon>metagenomes</taxon>
        <taxon>ecological metagenomes</taxon>
    </lineage>
</organism>
<dbReference type="EMBL" id="LAZR01000203">
    <property type="protein sequence ID" value="KKN82263.1"/>
    <property type="molecule type" value="Genomic_DNA"/>
</dbReference>
<name>A0A0F9WTW4_9ZZZZ</name>
<reference evidence="1" key="1">
    <citation type="journal article" date="2015" name="Nature">
        <title>Complex archaea that bridge the gap between prokaryotes and eukaryotes.</title>
        <authorList>
            <person name="Spang A."/>
            <person name="Saw J.H."/>
            <person name="Jorgensen S.L."/>
            <person name="Zaremba-Niedzwiedzka K."/>
            <person name="Martijn J."/>
            <person name="Lind A.E."/>
            <person name="van Eijk R."/>
            <person name="Schleper C."/>
            <person name="Guy L."/>
            <person name="Ettema T.J."/>
        </authorList>
    </citation>
    <scope>NUCLEOTIDE SEQUENCE</scope>
</reference>
<dbReference type="AlphaFoldDB" id="A0A0F9WTW4"/>
<gene>
    <name evidence="1" type="ORF">LCGC14_0310760</name>
</gene>
<evidence type="ECO:0000313" key="1">
    <source>
        <dbReference type="EMBL" id="KKN82263.1"/>
    </source>
</evidence>
<protein>
    <submittedName>
        <fullName evidence="1">Uncharacterized protein</fullName>
    </submittedName>
</protein>
<accession>A0A0F9WTW4</accession>
<sequence>MILPVIAGVLYKIREISTVKDSRLTYVLVDFWTGRANFERGKPPILINDFLMQLHTTSVRIVTRADGRLKLLDGTFVDPKAETTRDIPNDQFDRETVDHDLPDEMKANIEAYWKRAQARGDIGSKLDPRIHRDQSDPEGVLAKPEVRALVGADIEVMGP</sequence>